<dbReference type="AlphaFoldDB" id="A0AA41YBQ4"/>
<feature type="domain" description="Dienelactone hydrolase" evidence="1">
    <location>
        <begin position="185"/>
        <end position="306"/>
    </location>
</feature>
<dbReference type="InterPro" id="IPR002925">
    <property type="entry name" value="Dienelactn_hydro"/>
</dbReference>
<dbReference type="EMBL" id="JAPAAF010000003">
    <property type="protein sequence ID" value="MCW0481827.1"/>
    <property type="molecule type" value="Genomic_DNA"/>
</dbReference>
<dbReference type="Proteomes" id="UP001163821">
    <property type="component" value="Unassembled WGS sequence"/>
</dbReference>
<comment type="caution">
    <text evidence="2">The sequence shown here is derived from an EMBL/GenBank/DDBJ whole genome shotgun (WGS) entry which is preliminary data.</text>
</comment>
<evidence type="ECO:0000259" key="1">
    <source>
        <dbReference type="Pfam" id="PF01738"/>
    </source>
</evidence>
<dbReference type="Pfam" id="PF01738">
    <property type="entry name" value="DLH"/>
    <property type="match status" value="1"/>
</dbReference>
<accession>A0AA41YBQ4</accession>
<dbReference type="PANTHER" id="PTHR22946:SF8">
    <property type="entry name" value="ACETYL XYLAN ESTERASE DOMAIN-CONTAINING PROTEIN"/>
    <property type="match status" value="1"/>
</dbReference>
<gene>
    <name evidence="2" type="ORF">N2K84_03735</name>
</gene>
<sequence>MKKISSLIVLFVVAVYQLFAQFPNSDNNFRRPLKEVLKDIETQYQVKLRISAKDVEGKVLDYADWRFRPGLEETLKNVLAPFDLVHLPDGAPDKFKIEGYRYHLRTVPEAREILDHLAGKYSDKDSWEVRRSALKSCLPEAVRLSPLPQSPGAKPILTPKRKMDGYTVQNIALEVLPGVYVCGSVYQPAKIKGKIPVVLCPNGHFGEGRYNKDIQARCAGLARMGAVAVSYDLFAWGESALQFEPEAHRKSLANTMQVLNSIRLLDYLLSLDYADPDRVGITGGSGGGSHSILMAALDDRIDVSVPAVMMSAIHYGGCPCESGNPIHLCEGGTNNVELAGLFAPKPQLIISDGGDWTANVPELEFPYLERIYKFYGADDLVENVHFPKEGHDYGPSKRAAMYCFMAKHLRLDQSKVFSGDGQLDESTIIIESADQLKTFGANGEKLPANALIGFDQLEEVFQKAFL</sequence>
<dbReference type="PANTHER" id="PTHR22946">
    <property type="entry name" value="DIENELACTONE HYDROLASE DOMAIN-CONTAINING PROTEIN-RELATED"/>
    <property type="match status" value="1"/>
</dbReference>
<dbReference type="RefSeq" id="WP_282590437.1">
    <property type="nucleotide sequence ID" value="NZ_JAPAAF010000003.1"/>
</dbReference>
<evidence type="ECO:0000313" key="2">
    <source>
        <dbReference type="EMBL" id="MCW0481827.1"/>
    </source>
</evidence>
<proteinExistence type="predicted"/>
<name>A0AA41YBQ4_9BACT</name>
<protein>
    <submittedName>
        <fullName evidence="2">Acetylxylan esterase</fullName>
    </submittedName>
</protein>
<keyword evidence="3" id="KW-1185">Reference proteome</keyword>
<dbReference type="Gene3D" id="3.40.50.1820">
    <property type="entry name" value="alpha/beta hydrolase"/>
    <property type="match status" value="1"/>
</dbReference>
<dbReference type="InterPro" id="IPR029058">
    <property type="entry name" value="AB_hydrolase_fold"/>
</dbReference>
<evidence type="ECO:0000313" key="3">
    <source>
        <dbReference type="Proteomes" id="UP001163821"/>
    </source>
</evidence>
<reference evidence="2" key="1">
    <citation type="submission" date="2022-10" db="EMBL/GenBank/DDBJ databases">
        <title>Gaoshiqiia sediminis gen. nov., sp. nov., isolated from coastal sediment.</title>
        <authorList>
            <person name="Yu W.X."/>
            <person name="Mu D.S."/>
            <person name="Du J.Z."/>
            <person name="Liang Y.Q."/>
        </authorList>
    </citation>
    <scope>NUCLEOTIDE SEQUENCE</scope>
    <source>
        <strain evidence="2">A06</strain>
    </source>
</reference>
<dbReference type="GO" id="GO:0016787">
    <property type="term" value="F:hydrolase activity"/>
    <property type="evidence" value="ECO:0007669"/>
    <property type="project" value="InterPro"/>
</dbReference>
<dbReference type="InterPro" id="IPR050261">
    <property type="entry name" value="FrsA_esterase"/>
</dbReference>
<organism evidence="2 3">
    <name type="scientific">Gaoshiqia sediminis</name>
    <dbReference type="NCBI Taxonomy" id="2986998"/>
    <lineage>
        <taxon>Bacteria</taxon>
        <taxon>Pseudomonadati</taxon>
        <taxon>Bacteroidota</taxon>
        <taxon>Bacteroidia</taxon>
        <taxon>Marinilabiliales</taxon>
        <taxon>Prolixibacteraceae</taxon>
        <taxon>Gaoshiqia</taxon>
    </lineage>
</organism>
<dbReference type="SUPFAM" id="SSF53474">
    <property type="entry name" value="alpha/beta-Hydrolases"/>
    <property type="match status" value="1"/>
</dbReference>